<comment type="similarity">
    <text evidence="6">Belongs to the ARTD/PARP family.</text>
</comment>
<name>A0A3P8WU28_CYNSE</name>
<dbReference type="GO" id="GO:0070212">
    <property type="term" value="P:protein poly-ADP-ribosylation"/>
    <property type="evidence" value="ECO:0007669"/>
    <property type="project" value="TreeGrafter"/>
</dbReference>
<keyword evidence="3 7" id="KW-0808">Transferase</keyword>
<evidence type="ECO:0000313" key="10">
    <source>
        <dbReference type="Ensembl" id="ENSCSEP00000028155.1"/>
    </source>
</evidence>
<dbReference type="GO" id="GO:0005634">
    <property type="term" value="C:nucleus"/>
    <property type="evidence" value="ECO:0007669"/>
    <property type="project" value="UniProtKB-SubCell"/>
</dbReference>
<dbReference type="InterPro" id="IPR012317">
    <property type="entry name" value="Poly(ADP-ribose)pol_cat_dom"/>
</dbReference>
<dbReference type="GO" id="GO:0010629">
    <property type="term" value="P:negative regulation of gene expression"/>
    <property type="evidence" value="ECO:0007669"/>
    <property type="project" value="TreeGrafter"/>
</dbReference>
<dbReference type="PANTHER" id="PTHR14453">
    <property type="entry name" value="PARP/ZINC FINGER CCCH TYPE DOMAIN CONTAINING PROTEIN"/>
    <property type="match status" value="1"/>
</dbReference>
<organism evidence="10 11">
    <name type="scientific">Cynoglossus semilaevis</name>
    <name type="common">Tongue sole</name>
    <dbReference type="NCBI Taxonomy" id="244447"/>
    <lineage>
        <taxon>Eukaryota</taxon>
        <taxon>Metazoa</taxon>
        <taxon>Chordata</taxon>
        <taxon>Craniata</taxon>
        <taxon>Vertebrata</taxon>
        <taxon>Euteleostomi</taxon>
        <taxon>Actinopterygii</taxon>
        <taxon>Neopterygii</taxon>
        <taxon>Teleostei</taxon>
        <taxon>Neoteleostei</taxon>
        <taxon>Acanthomorphata</taxon>
        <taxon>Carangaria</taxon>
        <taxon>Pleuronectiformes</taxon>
        <taxon>Pleuronectoidei</taxon>
        <taxon>Cynoglossidae</taxon>
        <taxon>Cynoglossinae</taxon>
        <taxon>Cynoglossus</taxon>
    </lineage>
</organism>
<sequence>VTKQVAVEVLPNMTEDHLCLYFENEGVNVEKVKINEGELPAVITLEDHRVVSSPGMYETKVGSVAIEVVSGDITKETSDVIVNSSNENFSLKSGVSKAVLEAAGPTVEAECLSLGAQVNTGLIMTQPGNLKCQKILHVVGQRDPVKVNKIVDDALQMCLKDSYRSVSFPAIGTGEEVPDHWAPMPATSSCHSVTIEAGSKEYTDVLTLFQASCKRNIIKIERIQNPVLWKSLLLKKRDMEQRNGHQNNERQLFHGTTHDIIKTVNEHGFNRSYAGKNAACYGNGTYFAVNASYSANDTYSKPNQNGEKCMYLCRVLTGDFTVGKANMITPPAKSSSSVQMYDSVVDNVATPSMFVIFHDTQACPEYLITFK</sequence>
<evidence type="ECO:0000259" key="9">
    <source>
        <dbReference type="PROSITE" id="PS51154"/>
    </source>
</evidence>
<evidence type="ECO:0000256" key="7">
    <source>
        <dbReference type="RuleBase" id="RU362114"/>
    </source>
</evidence>
<evidence type="ECO:0000256" key="1">
    <source>
        <dbReference type="ARBA" id="ARBA00004123"/>
    </source>
</evidence>
<dbReference type="Proteomes" id="UP000265120">
    <property type="component" value="Chromosome 16"/>
</dbReference>
<dbReference type="SUPFAM" id="SSF56399">
    <property type="entry name" value="ADP-ribosylation"/>
    <property type="match status" value="1"/>
</dbReference>
<feature type="domain" description="PARP catalytic" evidence="8">
    <location>
        <begin position="175"/>
        <end position="371"/>
    </location>
</feature>
<dbReference type="FunFam" id="3.90.228.10:FF:000008">
    <property type="entry name" value="Poly [ADP-ribose] polymerase"/>
    <property type="match status" value="1"/>
</dbReference>
<dbReference type="InterPro" id="IPR002589">
    <property type="entry name" value="Macro_dom"/>
</dbReference>
<dbReference type="EC" id="2.4.2.-" evidence="7"/>
<evidence type="ECO:0000259" key="8">
    <source>
        <dbReference type="PROSITE" id="PS51059"/>
    </source>
</evidence>
<dbReference type="PROSITE" id="PS51059">
    <property type="entry name" value="PARP_CATALYTIC"/>
    <property type="match status" value="1"/>
</dbReference>
<dbReference type="GO" id="GO:1990404">
    <property type="term" value="F:NAD+-protein mono-ADP-ribosyltransferase activity"/>
    <property type="evidence" value="ECO:0007669"/>
    <property type="project" value="TreeGrafter"/>
</dbReference>
<reference evidence="10" key="2">
    <citation type="submission" date="2025-08" db="UniProtKB">
        <authorList>
            <consortium name="Ensembl"/>
        </authorList>
    </citation>
    <scope>IDENTIFICATION</scope>
</reference>
<dbReference type="InterPro" id="IPR052056">
    <property type="entry name" value="Mono-ARTD/PARP"/>
</dbReference>
<accession>A0A3P8WU28</accession>
<protein>
    <recommendedName>
        <fullName evidence="7">Poly [ADP-ribose] polymerase</fullName>
        <shortName evidence="7">PARP</shortName>
        <ecNumber evidence="7">2.4.2.-</ecNumber>
    </recommendedName>
</protein>
<dbReference type="Ensembl" id="ENSCSET00000028530.1">
    <property type="protein sequence ID" value="ENSCSEP00000028155.1"/>
    <property type="gene ID" value="ENSCSEG00000017936.1"/>
</dbReference>
<dbReference type="CDD" id="cd01439">
    <property type="entry name" value="TCCD_inducible_PARP_like"/>
    <property type="match status" value="1"/>
</dbReference>
<comment type="subcellular location">
    <subcellularLocation>
        <location evidence="1">Nucleus</location>
    </subcellularLocation>
</comment>
<dbReference type="GO" id="GO:0003714">
    <property type="term" value="F:transcription corepressor activity"/>
    <property type="evidence" value="ECO:0007669"/>
    <property type="project" value="TreeGrafter"/>
</dbReference>
<keyword evidence="5" id="KW-0539">Nucleus</keyword>
<dbReference type="Pfam" id="PF23085">
    <property type="entry name" value="RRM_PARP14_3"/>
    <property type="match status" value="1"/>
</dbReference>
<dbReference type="PANTHER" id="PTHR14453:SF89">
    <property type="entry name" value="PROTEIN MONO-ADP-RIBOSYLTRANSFERASE PARP14"/>
    <property type="match status" value="1"/>
</dbReference>
<keyword evidence="4 7" id="KW-0520">NAD</keyword>
<dbReference type="SUPFAM" id="SSF52949">
    <property type="entry name" value="Macro domain-like"/>
    <property type="match status" value="1"/>
</dbReference>
<dbReference type="Pfam" id="PF01661">
    <property type="entry name" value="Macro"/>
    <property type="match status" value="1"/>
</dbReference>
<evidence type="ECO:0000256" key="5">
    <source>
        <dbReference type="ARBA" id="ARBA00023242"/>
    </source>
</evidence>
<dbReference type="Gene3D" id="3.40.220.10">
    <property type="entry name" value="Leucine Aminopeptidase, subunit E, domain 1"/>
    <property type="match status" value="1"/>
</dbReference>
<evidence type="ECO:0000256" key="6">
    <source>
        <dbReference type="ARBA" id="ARBA00024347"/>
    </source>
</evidence>
<dbReference type="GeneTree" id="ENSGT00940000154311"/>
<evidence type="ECO:0000313" key="11">
    <source>
        <dbReference type="Proteomes" id="UP000265120"/>
    </source>
</evidence>
<dbReference type="GO" id="GO:0003950">
    <property type="term" value="F:NAD+ poly-ADP-ribosyltransferase activity"/>
    <property type="evidence" value="ECO:0007669"/>
    <property type="project" value="UniProtKB-UniRule"/>
</dbReference>
<dbReference type="AlphaFoldDB" id="A0A3P8WU28"/>
<feature type="domain" description="Macro" evidence="9">
    <location>
        <begin position="53"/>
        <end position="210"/>
    </location>
</feature>
<dbReference type="GO" id="GO:0005737">
    <property type="term" value="C:cytoplasm"/>
    <property type="evidence" value="ECO:0007669"/>
    <property type="project" value="TreeGrafter"/>
</dbReference>
<evidence type="ECO:0000256" key="3">
    <source>
        <dbReference type="ARBA" id="ARBA00022679"/>
    </source>
</evidence>
<evidence type="ECO:0000256" key="4">
    <source>
        <dbReference type="ARBA" id="ARBA00023027"/>
    </source>
</evidence>
<keyword evidence="11" id="KW-1185">Reference proteome</keyword>
<keyword evidence="2 7" id="KW-0328">Glycosyltransferase</keyword>
<dbReference type="Gene3D" id="3.90.228.10">
    <property type="match status" value="1"/>
</dbReference>
<proteinExistence type="inferred from homology"/>
<dbReference type="InterPro" id="IPR043472">
    <property type="entry name" value="Macro_dom-like"/>
</dbReference>
<reference evidence="10" key="3">
    <citation type="submission" date="2025-09" db="UniProtKB">
        <authorList>
            <consortium name="Ensembl"/>
        </authorList>
    </citation>
    <scope>IDENTIFICATION</scope>
</reference>
<dbReference type="Pfam" id="PF00644">
    <property type="entry name" value="PARP"/>
    <property type="match status" value="1"/>
</dbReference>
<evidence type="ECO:0000256" key="2">
    <source>
        <dbReference type="ARBA" id="ARBA00022676"/>
    </source>
</evidence>
<reference evidence="10 11" key="1">
    <citation type="journal article" date="2014" name="Nat. Genet.">
        <title>Whole-genome sequence of a flatfish provides insights into ZW sex chromosome evolution and adaptation to a benthic lifestyle.</title>
        <authorList>
            <person name="Chen S."/>
            <person name="Zhang G."/>
            <person name="Shao C."/>
            <person name="Huang Q."/>
            <person name="Liu G."/>
            <person name="Zhang P."/>
            <person name="Song W."/>
            <person name="An N."/>
            <person name="Chalopin D."/>
            <person name="Volff J.N."/>
            <person name="Hong Y."/>
            <person name="Li Q."/>
            <person name="Sha Z."/>
            <person name="Zhou H."/>
            <person name="Xie M."/>
            <person name="Yu Q."/>
            <person name="Liu Y."/>
            <person name="Xiang H."/>
            <person name="Wang N."/>
            <person name="Wu K."/>
            <person name="Yang C."/>
            <person name="Zhou Q."/>
            <person name="Liao X."/>
            <person name="Yang L."/>
            <person name="Hu Q."/>
            <person name="Zhang J."/>
            <person name="Meng L."/>
            <person name="Jin L."/>
            <person name="Tian Y."/>
            <person name="Lian J."/>
            <person name="Yang J."/>
            <person name="Miao G."/>
            <person name="Liu S."/>
            <person name="Liang Z."/>
            <person name="Yan F."/>
            <person name="Li Y."/>
            <person name="Sun B."/>
            <person name="Zhang H."/>
            <person name="Zhang J."/>
            <person name="Zhu Y."/>
            <person name="Du M."/>
            <person name="Zhao Y."/>
            <person name="Schartl M."/>
            <person name="Tang Q."/>
            <person name="Wang J."/>
        </authorList>
    </citation>
    <scope>NUCLEOTIDE SEQUENCE</scope>
</reference>
<dbReference type="SMART" id="SM00506">
    <property type="entry name" value="A1pp"/>
    <property type="match status" value="1"/>
</dbReference>
<dbReference type="PROSITE" id="PS51154">
    <property type="entry name" value="MACRO"/>
    <property type="match status" value="1"/>
</dbReference>